<comment type="subcellular location">
    <subcellularLocation>
        <location evidence="4">Cytoplasm</location>
    </subcellularLocation>
</comment>
<evidence type="ECO:0000256" key="1">
    <source>
        <dbReference type="ARBA" id="ARBA00022490"/>
    </source>
</evidence>
<evidence type="ECO:0000256" key="2">
    <source>
        <dbReference type="ARBA" id="ARBA00022679"/>
    </source>
</evidence>
<evidence type="ECO:0000256" key="5">
    <source>
        <dbReference type="NCBIfam" id="TIGR00559"/>
    </source>
</evidence>
<proteinExistence type="inferred from homology"/>
<dbReference type="Pfam" id="PF03740">
    <property type="entry name" value="PdxJ"/>
    <property type="match status" value="1"/>
</dbReference>
<comment type="subunit">
    <text evidence="4">Homooctamer; tetramer of dimers.</text>
</comment>
<feature type="binding site" evidence="4">
    <location>
        <position position="100"/>
    </location>
    <ligand>
        <name>1-deoxy-D-xylulose 5-phosphate</name>
        <dbReference type="ChEBI" id="CHEBI:57792"/>
    </ligand>
</feature>
<feature type="site" description="Transition state stabilizer" evidence="4">
    <location>
        <position position="151"/>
    </location>
</feature>
<comment type="function">
    <text evidence="4">Catalyzes the complicated ring closure reaction between the two acyclic compounds 1-deoxy-D-xylulose-5-phosphate (DXP) and 3-amino-2-oxopropyl phosphate (1-amino-acetone-3-phosphate or AAP) to form pyridoxine 5'-phosphate (PNP) and inorganic phosphate.</text>
</comment>
<gene>
    <name evidence="4" type="primary">pdxJ</name>
    <name evidence="6" type="ORF">C8D98_1740</name>
</gene>
<evidence type="ECO:0000256" key="4">
    <source>
        <dbReference type="HAMAP-Rule" id="MF_00279"/>
    </source>
</evidence>
<keyword evidence="1 4" id="KW-0963">Cytoplasm</keyword>
<dbReference type="NCBIfam" id="NF003627">
    <property type="entry name" value="PRK05265.1-5"/>
    <property type="match status" value="1"/>
</dbReference>
<dbReference type="Proteomes" id="UP000294614">
    <property type="component" value="Unassembled WGS sequence"/>
</dbReference>
<dbReference type="RefSeq" id="WP_132873724.1">
    <property type="nucleotide sequence ID" value="NZ_JAJUHT010000001.1"/>
</dbReference>
<dbReference type="EMBL" id="SMGG01000004">
    <property type="protein sequence ID" value="TCK60861.1"/>
    <property type="molecule type" value="Genomic_DNA"/>
</dbReference>
<evidence type="ECO:0000313" key="6">
    <source>
        <dbReference type="EMBL" id="TCK60861.1"/>
    </source>
</evidence>
<feature type="binding site" evidence="4">
    <location>
        <begin position="9"/>
        <end position="10"/>
    </location>
    <ligand>
        <name>1-deoxy-D-xylulose 5-phosphate</name>
        <dbReference type="ChEBI" id="CHEBI:57792"/>
    </ligand>
</feature>
<dbReference type="PANTHER" id="PTHR30456:SF0">
    <property type="entry name" value="PYRIDOXINE 5'-PHOSPHATE SYNTHASE"/>
    <property type="match status" value="1"/>
</dbReference>
<keyword evidence="2 4" id="KW-0808">Transferase</keyword>
<dbReference type="HAMAP" id="MF_00279">
    <property type="entry name" value="PdxJ"/>
    <property type="match status" value="1"/>
</dbReference>
<comment type="pathway">
    <text evidence="4">Cofactor biosynthesis; pyridoxine 5'-phosphate biosynthesis; pyridoxine 5'-phosphate from D-erythrose 4-phosphate: step 5/5.</text>
</comment>
<dbReference type="InterPro" id="IPR013785">
    <property type="entry name" value="Aldolase_TIM"/>
</dbReference>
<feature type="active site" description="Proton acceptor" evidence="4">
    <location>
        <position position="43"/>
    </location>
</feature>
<dbReference type="InterPro" id="IPR004569">
    <property type="entry name" value="PyrdxlP_synth_PdxJ"/>
</dbReference>
<protein>
    <recommendedName>
        <fullName evidence="4 5">Pyridoxine 5'-phosphate synthase</fullName>
        <shortName evidence="4">PNP synthase</shortName>
        <ecNumber evidence="4 5">2.6.99.2</ecNumber>
    </recommendedName>
</protein>
<feature type="binding site" evidence="4">
    <location>
        <position position="191"/>
    </location>
    <ligand>
        <name>3-amino-2-oxopropyl phosphate</name>
        <dbReference type="ChEBI" id="CHEBI:57279"/>
    </ligand>
</feature>
<accession>A0A4V2PS09</accession>
<dbReference type="GO" id="GO:0005829">
    <property type="term" value="C:cytosol"/>
    <property type="evidence" value="ECO:0007669"/>
    <property type="project" value="TreeGrafter"/>
</dbReference>
<keyword evidence="7" id="KW-1185">Reference proteome</keyword>
<dbReference type="NCBIfam" id="NF003625">
    <property type="entry name" value="PRK05265.1-3"/>
    <property type="match status" value="1"/>
</dbReference>
<dbReference type="OrthoDB" id="9806590at2"/>
<dbReference type="AlphaFoldDB" id="A0A4V2PS09"/>
<dbReference type="GO" id="GO:0033856">
    <property type="term" value="F:pyridoxine 5'-phosphate synthase activity"/>
    <property type="evidence" value="ECO:0007669"/>
    <property type="project" value="UniProtKB-UniRule"/>
</dbReference>
<evidence type="ECO:0000313" key="7">
    <source>
        <dbReference type="Proteomes" id="UP000294614"/>
    </source>
</evidence>
<comment type="similarity">
    <text evidence="4">Belongs to the PNP synthase family.</text>
</comment>
<organism evidence="6 7">
    <name type="scientific">Seleniivibrio woodruffii</name>
    <dbReference type="NCBI Taxonomy" id="1078050"/>
    <lineage>
        <taxon>Bacteria</taxon>
        <taxon>Pseudomonadati</taxon>
        <taxon>Deferribacterota</taxon>
        <taxon>Deferribacteres</taxon>
        <taxon>Deferribacterales</taxon>
        <taxon>Geovibrionaceae</taxon>
        <taxon>Seleniivibrio</taxon>
    </lineage>
</organism>
<feature type="binding site" evidence="4">
    <location>
        <position position="18"/>
    </location>
    <ligand>
        <name>3-amino-2-oxopropyl phosphate</name>
        <dbReference type="ChEBI" id="CHEBI:57279"/>
    </ligand>
</feature>
<dbReference type="GO" id="GO:0008615">
    <property type="term" value="P:pyridoxine biosynthetic process"/>
    <property type="evidence" value="ECO:0007669"/>
    <property type="project" value="UniProtKB-UniRule"/>
</dbReference>
<dbReference type="SUPFAM" id="SSF63892">
    <property type="entry name" value="Pyridoxine 5'-phosphate synthase"/>
    <property type="match status" value="1"/>
</dbReference>
<feature type="binding site" evidence="4">
    <location>
        <position position="50"/>
    </location>
    <ligand>
        <name>1-deoxy-D-xylulose 5-phosphate</name>
        <dbReference type="ChEBI" id="CHEBI:57792"/>
    </ligand>
</feature>
<dbReference type="PANTHER" id="PTHR30456">
    <property type="entry name" value="PYRIDOXINE 5'-PHOSPHATE SYNTHASE"/>
    <property type="match status" value="1"/>
</dbReference>
<comment type="catalytic activity">
    <reaction evidence="4">
        <text>3-amino-2-oxopropyl phosphate + 1-deoxy-D-xylulose 5-phosphate = pyridoxine 5'-phosphate + phosphate + 2 H2O + H(+)</text>
        <dbReference type="Rhea" id="RHEA:15265"/>
        <dbReference type="ChEBI" id="CHEBI:15377"/>
        <dbReference type="ChEBI" id="CHEBI:15378"/>
        <dbReference type="ChEBI" id="CHEBI:43474"/>
        <dbReference type="ChEBI" id="CHEBI:57279"/>
        <dbReference type="ChEBI" id="CHEBI:57792"/>
        <dbReference type="ChEBI" id="CHEBI:58589"/>
        <dbReference type="EC" id="2.6.99.2"/>
    </reaction>
</comment>
<evidence type="ECO:0000256" key="3">
    <source>
        <dbReference type="ARBA" id="ARBA00023096"/>
    </source>
</evidence>
<reference evidence="6 7" key="1">
    <citation type="submission" date="2019-03" db="EMBL/GenBank/DDBJ databases">
        <title>Genomic Encyclopedia of Type Strains, Phase IV (KMG-IV): sequencing the most valuable type-strain genomes for metagenomic binning, comparative biology and taxonomic classification.</title>
        <authorList>
            <person name="Goeker M."/>
        </authorList>
    </citation>
    <scope>NUCLEOTIDE SEQUENCE [LARGE SCALE GENOMIC DNA]</scope>
    <source>
        <strain evidence="6 7">DSM 24984</strain>
    </source>
</reference>
<keyword evidence="3 4" id="KW-0664">Pyridoxine biosynthesis</keyword>
<dbReference type="CDD" id="cd00003">
    <property type="entry name" value="PNPsynthase"/>
    <property type="match status" value="1"/>
</dbReference>
<name>A0A4V2PS09_9BACT</name>
<feature type="binding site" evidence="4">
    <location>
        <begin position="212"/>
        <end position="213"/>
    </location>
    <ligand>
        <name>3-amino-2-oxopropyl phosphate</name>
        <dbReference type="ChEBI" id="CHEBI:57279"/>
    </ligand>
</feature>
<sequence>MVRLGVNIDHVATVRQARLAAEPDPVHAAVLAELGGADQITIHLREDRRHICDRDLAILRQTVKTRLNLEMASTEEMVRIALETKPDMVTLVPEKRQELTTEGGLNVLGNYDSLADSVQRLKDGGIFVSLFVDADADQMEKCAEMGADAVEIHTGRYADTKGAQQREELSRIIFAGQKCRELGLVLNSGHGLNYHNVGEIVTIPGMNEVNIGHSIIARSIFVGVERAVREMKETIHRALMDAGL</sequence>
<dbReference type="Gene3D" id="3.20.20.70">
    <property type="entry name" value="Aldolase class I"/>
    <property type="match status" value="1"/>
</dbReference>
<dbReference type="InterPro" id="IPR036130">
    <property type="entry name" value="Pyridoxine-5'_phos_synth"/>
</dbReference>
<dbReference type="UniPathway" id="UPA00244">
    <property type="reaction ID" value="UER00313"/>
</dbReference>
<feature type="active site" description="Proton acceptor" evidence="4">
    <location>
        <position position="70"/>
    </location>
</feature>
<feature type="binding site" evidence="4">
    <location>
        <position position="45"/>
    </location>
    <ligand>
        <name>1-deoxy-D-xylulose 5-phosphate</name>
        <dbReference type="ChEBI" id="CHEBI:57792"/>
    </ligand>
</feature>
<dbReference type="NCBIfam" id="TIGR00559">
    <property type="entry name" value="pdxJ"/>
    <property type="match status" value="1"/>
</dbReference>
<feature type="binding site" evidence="4">
    <location>
        <position position="7"/>
    </location>
    <ligand>
        <name>3-amino-2-oxopropyl phosphate</name>
        <dbReference type="ChEBI" id="CHEBI:57279"/>
    </ligand>
</feature>
<dbReference type="EC" id="2.6.99.2" evidence="4 5"/>
<comment type="caution">
    <text evidence="6">The sequence shown here is derived from an EMBL/GenBank/DDBJ whole genome shotgun (WGS) entry which is preliminary data.</text>
</comment>
<feature type="active site" description="Proton donor" evidence="4">
    <location>
        <position position="190"/>
    </location>
</feature>